<dbReference type="AlphaFoldDB" id="A0A916WLM5"/>
<evidence type="ECO:0000256" key="4">
    <source>
        <dbReference type="ARBA" id="ARBA00022475"/>
    </source>
</evidence>
<evidence type="ECO:0000256" key="5">
    <source>
        <dbReference type="ARBA" id="ARBA00022692"/>
    </source>
</evidence>
<keyword evidence="7" id="KW-0843">Virulence</keyword>
<feature type="compositionally biased region" description="Basic and acidic residues" evidence="9">
    <location>
        <begin position="52"/>
        <end position="63"/>
    </location>
</feature>
<comment type="subcellular location">
    <subcellularLocation>
        <location evidence="1">Cell membrane</location>
        <topology evidence="1">Single-pass membrane protein</topology>
    </subcellularLocation>
</comment>
<comment type="similarity">
    <text evidence="2">Belongs to the TrbI/VirB10 family.</text>
</comment>
<feature type="transmembrane region" description="Helical" evidence="10">
    <location>
        <begin position="32"/>
        <end position="51"/>
    </location>
</feature>
<accession>A0A916WLM5</accession>
<dbReference type="CDD" id="cd16429">
    <property type="entry name" value="VirB10"/>
    <property type="match status" value="1"/>
</dbReference>
<dbReference type="Proteomes" id="UP000646478">
    <property type="component" value="Unassembled WGS sequence"/>
</dbReference>
<keyword evidence="4" id="KW-1003">Cell membrane</keyword>
<evidence type="ECO:0000256" key="7">
    <source>
        <dbReference type="ARBA" id="ARBA00023026"/>
    </source>
</evidence>
<keyword evidence="6 10" id="KW-1133">Transmembrane helix</keyword>
<keyword evidence="5 10" id="KW-0812">Transmembrane</keyword>
<evidence type="ECO:0000313" key="12">
    <source>
        <dbReference type="Proteomes" id="UP000646478"/>
    </source>
</evidence>
<dbReference type="Gene3D" id="2.40.128.260">
    <property type="entry name" value="Type IV secretion system, VirB10/TraB/TrbI"/>
    <property type="match status" value="2"/>
</dbReference>
<dbReference type="InterPro" id="IPR005498">
    <property type="entry name" value="T4SS_VirB10/TraB/TrbI"/>
</dbReference>
<evidence type="ECO:0000313" key="11">
    <source>
        <dbReference type="EMBL" id="GGB09417.1"/>
    </source>
</evidence>
<dbReference type="GO" id="GO:0005886">
    <property type="term" value="C:plasma membrane"/>
    <property type="evidence" value="ECO:0007669"/>
    <property type="project" value="UniProtKB-SubCell"/>
</dbReference>
<keyword evidence="12" id="KW-1185">Reference proteome</keyword>
<organism evidence="11 12">
    <name type="scientific">Brucella endophytica</name>
    <dbReference type="NCBI Taxonomy" id="1963359"/>
    <lineage>
        <taxon>Bacteria</taxon>
        <taxon>Pseudomonadati</taxon>
        <taxon>Pseudomonadota</taxon>
        <taxon>Alphaproteobacteria</taxon>
        <taxon>Hyphomicrobiales</taxon>
        <taxon>Brucellaceae</taxon>
        <taxon>Brucella/Ochrobactrum group</taxon>
        <taxon>Brucella</taxon>
    </lineage>
</organism>
<dbReference type="InterPro" id="IPR042217">
    <property type="entry name" value="T4SS_VirB10/TrbI"/>
</dbReference>
<evidence type="ECO:0000256" key="8">
    <source>
        <dbReference type="ARBA" id="ARBA00023136"/>
    </source>
</evidence>
<reference evidence="11" key="1">
    <citation type="journal article" date="2014" name="Int. J. Syst. Evol. Microbiol.">
        <title>Complete genome sequence of Corynebacterium casei LMG S-19264T (=DSM 44701T), isolated from a smear-ripened cheese.</title>
        <authorList>
            <consortium name="US DOE Joint Genome Institute (JGI-PGF)"/>
            <person name="Walter F."/>
            <person name="Albersmeier A."/>
            <person name="Kalinowski J."/>
            <person name="Ruckert C."/>
        </authorList>
    </citation>
    <scope>NUCLEOTIDE SEQUENCE</scope>
    <source>
        <strain evidence="11">CGMCC 1.15082</strain>
    </source>
</reference>
<dbReference type="EMBL" id="BMHH01000026">
    <property type="protein sequence ID" value="GGB09417.1"/>
    <property type="molecule type" value="Genomic_DNA"/>
</dbReference>
<dbReference type="NCBIfam" id="NF038091">
    <property type="entry name" value="T4SS_VirB10"/>
    <property type="match status" value="1"/>
</dbReference>
<evidence type="ECO:0000256" key="2">
    <source>
        <dbReference type="ARBA" id="ARBA00010265"/>
    </source>
</evidence>
<evidence type="ECO:0000256" key="10">
    <source>
        <dbReference type="SAM" id="Phobius"/>
    </source>
</evidence>
<dbReference type="Pfam" id="PF03743">
    <property type="entry name" value="TrbI"/>
    <property type="match status" value="1"/>
</dbReference>
<gene>
    <name evidence="11" type="ORF">GCM10011491_41740</name>
</gene>
<evidence type="ECO:0000256" key="9">
    <source>
        <dbReference type="SAM" id="MobiDB-lite"/>
    </source>
</evidence>
<sequence>MALSEEEYRQIAASSDISAERRSPGGGGRKSVPIPVMALAAIAGIGGIWFLTKDDTPPRRLTDPDTEAFSTTTPIPPTVPPAQVTESPASDNRVVMEPEANVAPPPPLVAPSAPATPPVQEAVVAPPPMEAPAAPAPVSVSGEPAQVDNSKEEEERWKRLRSDQLINVGSTGSNDAGGDGLGDGINPGSAVTEDVNSEANMAFLDKQARKGVAVSVAGKIDRTDAYIVEGTMIKGVLETAIQSDLPGSVRAVISEDVWSFDGRRILLPRGSRLIGEYSSAIQQGQTRVLIAWNRVVRSDGVSVQIGSIGTDTLGRSGMTGKVDHHVIERYGGAMLLTLIGGGTQFLATLGQEASPPSQTISRIDPVTGETITTTIDGNNSRNEAREIAARTISQSVQEMANEALKNSMQIKPTIFVNQGERIMIFVRRDLDFSALYEDPVREKMRELGNQHVYK</sequence>
<evidence type="ECO:0000256" key="1">
    <source>
        <dbReference type="ARBA" id="ARBA00004162"/>
    </source>
</evidence>
<feature type="region of interest" description="Disordered" evidence="9">
    <location>
        <begin position="52"/>
        <end position="89"/>
    </location>
</feature>
<feature type="region of interest" description="Disordered" evidence="9">
    <location>
        <begin position="1"/>
        <end position="32"/>
    </location>
</feature>
<evidence type="ECO:0000256" key="6">
    <source>
        <dbReference type="ARBA" id="ARBA00022989"/>
    </source>
</evidence>
<keyword evidence="8 10" id="KW-0472">Membrane</keyword>
<reference evidence="11" key="2">
    <citation type="submission" date="2020-09" db="EMBL/GenBank/DDBJ databases">
        <authorList>
            <person name="Sun Q."/>
            <person name="Zhou Y."/>
        </authorList>
    </citation>
    <scope>NUCLEOTIDE SEQUENCE</scope>
    <source>
        <strain evidence="11">CGMCC 1.15082</strain>
    </source>
</reference>
<feature type="compositionally biased region" description="Low complexity" evidence="9">
    <location>
        <begin position="131"/>
        <end position="145"/>
    </location>
</feature>
<dbReference type="RefSeq" id="WP_188826127.1">
    <property type="nucleotide sequence ID" value="NZ_BMHH01000026.1"/>
</dbReference>
<dbReference type="InterPro" id="IPR047695">
    <property type="entry name" value="T4SS_VirB10/PtlG"/>
</dbReference>
<name>A0A916WLM5_9HYPH</name>
<protein>
    <recommendedName>
        <fullName evidence="3">Type IV secretion system protein virB10</fullName>
    </recommendedName>
</protein>
<comment type="caution">
    <text evidence="11">The sequence shown here is derived from an EMBL/GenBank/DDBJ whole genome shotgun (WGS) entry which is preliminary data.</text>
</comment>
<evidence type="ECO:0000256" key="3">
    <source>
        <dbReference type="ARBA" id="ARBA00019211"/>
    </source>
</evidence>
<feature type="region of interest" description="Disordered" evidence="9">
    <location>
        <begin position="129"/>
        <end position="153"/>
    </location>
</feature>
<proteinExistence type="inferred from homology"/>